<dbReference type="GO" id="GO:0003725">
    <property type="term" value="F:double-stranded RNA binding"/>
    <property type="evidence" value="ECO:0007669"/>
    <property type="project" value="TreeGrafter"/>
</dbReference>
<dbReference type="GO" id="GO:0006511">
    <property type="term" value="P:ubiquitin-dependent protein catabolic process"/>
    <property type="evidence" value="ECO:0007669"/>
    <property type="project" value="TreeGrafter"/>
</dbReference>
<dbReference type="EMBL" id="JAINUF010000004">
    <property type="protein sequence ID" value="KAJ8362875.1"/>
    <property type="molecule type" value="Genomic_DNA"/>
</dbReference>
<sequence length="221" mass="24981">MTWDRWRGAPGSPPDLLDSVPKCVMPLNPHARMAGDPLSMPKQMPMVSRTAQMYPHPHPEMYPTHALPHRLPNIPQVPRTRTSPPSTFHSATQIRPYARDLYVGAQPSLHYLHRRRKEIMAQLEERKVISPPPFAPSPTLPRPFPTDYPHEYMEENMKAFGKCREPDYAGQYSPWSCDTIGSYMVTKDVKPKDVMAAGAMETSADGKGVREPAPERFPQVG</sequence>
<dbReference type="GO" id="GO:0035613">
    <property type="term" value="F:RNA stem-loop binding"/>
    <property type="evidence" value="ECO:0007669"/>
    <property type="project" value="TreeGrafter"/>
</dbReference>
<dbReference type="OrthoDB" id="10067217at2759"/>
<accession>A0A9Q1FMU6</accession>
<dbReference type="GO" id="GO:0000288">
    <property type="term" value="P:nuclear-transcribed mRNA catabolic process, deadenylation-dependent decay"/>
    <property type="evidence" value="ECO:0007669"/>
    <property type="project" value="TreeGrafter"/>
</dbReference>
<dbReference type="AlphaFoldDB" id="A0A9Q1FMU6"/>
<proteinExistence type="predicted"/>
<comment type="caution">
    <text evidence="2">The sequence shown here is derived from an EMBL/GenBank/DDBJ whole genome shotgun (WGS) entry which is preliminary data.</text>
</comment>
<protein>
    <submittedName>
        <fullName evidence="2">Uncharacterized protein</fullName>
    </submittedName>
</protein>
<name>A0A9Q1FMU6_SYNKA</name>
<feature type="region of interest" description="Disordered" evidence="1">
    <location>
        <begin position="200"/>
        <end position="221"/>
    </location>
</feature>
<dbReference type="PANTHER" id="PTHR13139">
    <property type="entry name" value="RING FINGER AND CCCH-TYPE ZINC FINGER DOMAIN-CONTAINING PROTEIN"/>
    <property type="match status" value="1"/>
</dbReference>
<feature type="region of interest" description="Disordered" evidence="1">
    <location>
        <begin position="1"/>
        <end position="21"/>
    </location>
</feature>
<gene>
    <name evidence="2" type="ORF">SKAU_G00117060</name>
</gene>
<evidence type="ECO:0000313" key="2">
    <source>
        <dbReference type="EMBL" id="KAJ8362875.1"/>
    </source>
</evidence>
<keyword evidence="3" id="KW-1185">Reference proteome</keyword>
<evidence type="ECO:0000256" key="1">
    <source>
        <dbReference type="SAM" id="MobiDB-lite"/>
    </source>
</evidence>
<reference evidence="2" key="1">
    <citation type="journal article" date="2023" name="Science">
        <title>Genome structures resolve the early diversification of teleost fishes.</title>
        <authorList>
            <person name="Parey E."/>
            <person name="Louis A."/>
            <person name="Montfort J."/>
            <person name="Bouchez O."/>
            <person name="Roques C."/>
            <person name="Iampietro C."/>
            <person name="Lluch J."/>
            <person name="Castinel A."/>
            <person name="Donnadieu C."/>
            <person name="Desvignes T."/>
            <person name="Floi Bucao C."/>
            <person name="Jouanno E."/>
            <person name="Wen M."/>
            <person name="Mejri S."/>
            <person name="Dirks R."/>
            <person name="Jansen H."/>
            <person name="Henkel C."/>
            <person name="Chen W.J."/>
            <person name="Zahm M."/>
            <person name="Cabau C."/>
            <person name="Klopp C."/>
            <person name="Thompson A.W."/>
            <person name="Robinson-Rechavi M."/>
            <person name="Braasch I."/>
            <person name="Lecointre G."/>
            <person name="Bobe J."/>
            <person name="Postlethwait J.H."/>
            <person name="Berthelot C."/>
            <person name="Roest Crollius H."/>
            <person name="Guiguen Y."/>
        </authorList>
    </citation>
    <scope>NUCLEOTIDE SEQUENCE</scope>
    <source>
        <strain evidence="2">WJC10195</strain>
    </source>
</reference>
<dbReference type="GO" id="GO:0061630">
    <property type="term" value="F:ubiquitin protein ligase activity"/>
    <property type="evidence" value="ECO:0007669"/>
    <property type="project" value="TreeGrafter"/>
</dbReference>
<dbReference type="GO" id="GO:0003729">
    <property type="term" value="F:mRNA binding"/>
    <property type="evidence" value="ECO:0007669"/>
    <property type="project" value="TreeGrafter"/>
</dbReference>
<dbReference type="Proteomes" id="UP001152622">
    <property type="component" value="Chromosome 4"/>
</dbReference>
<dbReference type="GO" id="GO:0010494">
    <property type="term" value="C:cytoplasmic stress granule"/>
    <property type="evidence" value="ECO:0007669"/>
    <property type="project" value="TreeGrafter"/>
</dbReference>
<evidence type="ECO:0000313" key="3">
    <source>
        <dbReference type="Proteomes" id="UP001152622"/>
    </source>
</evidence>
<dbReference type="InterPro" id="IPR052249">
    <property type="entry name" value="Roquin_domain"/>
</dbReference>
<organism evidence="2 3">
    <name type="scientific">Synaphobranchus kaupii</name>
    <name type="common">Kaup's arrowtooth eel</name>
    <dbReference type="NCBI Taxonomy" id="118154"/>
    <lineage>
        <taxon>Eukaryota</taxon>
        <taxon>Metazoa</taxon>
        <taxon>Chordata</taxon>
        <taxon>Craniata</taxon>
        <taxon>Vertebrata</taxon>
        <taxon>Euteleostomi</taxon>
        <taxon>Actinopterygii</taxon>
        <taxon>Neopterygii</taxon>
        <taxon>Teleostei</taxon>
        <taxon>Anguilliformes</taxon>
        <taxon>Synaphobranchidae</taxon>
        <taxon>Synaphobranchus</taxon>
    </lineage>
</organism>
<dbReference type="GO" id="GO:0000209">
    <property type="term" value="P:protein polyubiquitination"/>
    <property type="evidence" value="ECO:0007669"/>
    <property type="project" value="TreeGrafter"/>
</dbReference>
<dbReference type="PANTHER" id="PTHR13139:SF6">
    <property type="entry name" value="ROQUIN-1"/>
    <property type="match status" value="1"/>
</dbReference>